<accession>A0ACC0BB92</accession>
<sequence length="280" mass="32383">MVRIDEEIIHEPLSPSSDIGEDVEIEDINYADLKKRMWKDRILMQKLKATHDVEATTSSQEPLFNNPQDMSRRKKMARAQDSILKYMVKIMEVCNAQGFVYGIVPEKGKTVTGSSDSLREWWKEKVRFDQNAPAALRKCIFVPQEREESLFVCQNFLCPESEIGFGFVDKNSRTQHEKTCAYGQNEAEYDVMDNSNFNMVSNGKQHQMENMNEANTVEVVQEVNRSLENFGSFWEDNFALDHHDDQFRFVTTTTGNMDLNLSENANSIWDLAYLDEEESS</sequence>
<keyword evidence="2" id="KW-1185">Reference proteome</keyword>
<reference evidence="2" key="1">
    <citation type="journal article" date="2023" name="Nat. Plants">
        <title>Single-cell RNA sequencing provides a high-resolution roadmap for understanding the multicellular compartmentation of specialized metabolism.</title>
        <authorList>
            <person name="Sun S."/>
            <person name="Shen X."/>
            <person name="Li Y."/>
            <person name="Li Y."/>
            <person name="Wang S."/>
            <person name="Li R."/>
            <person name="Zhang H."/>
            <person name="Shen G."/>
            <person name="Guo B."/>
            <person name="Wei J."/>
            <person name="Xu J."/>
            <person name="St-Pierre B."/>
            <person name="Chen S."/>
            <person name="Sun C."/>
        </authorList>
    </citation>
    <scope>NUCLEOTIDE SEQUENCE [LARGE SCALE GENOMIC DNA]</scope>
</reference>
<organism evidence="1 2">
    <name type="scientific">Catharanthus roseus</name>
    <name type="common">Madagascar periwinkle</name>
    <name type="synonym">Vinca rosea</name>
    <dbReference type="NCBI Taxonomy" id="4058"/>
    <lineage>
        <taxon>Eukaryota</taxon>
        <taxon>Viridiplantae</taxon>
        <taxon>Streptophyta</taxon>
        <taxon>Embryophyta</taxon>
        <taxon>Tracheophyta</taxon>
        <taxon>Spermatophyta</taxon>
        <taxon>Magnoliopsida</taxon>
        <taxon>eudicotyledons</taxon>
        <taxon>Gunneridae</taxon>
        <taxon>Pentapetalae</taxon>
        <taxon>asterids</taxon>
        <taxon>lamiids</taxon>
        <taxon>Gentianales</taxon>
        <taxon>Apocynaceae</taxon>
        <taxon>Rauvolfioideae</taxon>
        <taxon>Vinceae</taxon>
        <taxon>Catharanthinae</taxon>
        <taxon>Catharanthus</taxon>
    </lineage>
</organism>
<comment type="caution">
    <text evidence="1">The sequence shown here is derived from an EMBL/GenBank/DDBJ whole genome shotgun (WGS) entry which is preliminary data.</text>
</comment>
<gene>
    <name evidence="1" type="ORF">M9H77_19768</name>
</gene>
<proteinExistence type="predicted"/>
<evidence type="ECO:0000313" key="2">
    <source>
        <dbReference type="Proteomes" id="UP001060085"/>
    </source>
</evidence>
<protein>
    <submittedName>
        <fullName evidence="1">Uncharacterized protein</fullName>
    </submittedName>
</protein>
<dbReference type="EMBL" id="CM044704">
    <property type="protein sequence ID" value="KAI5669915.1"/>
    <property type="molecule type" value="Genomic_DNA"/>
</dbReference>
<dbReference type="Proteomes" id="UP001060085">
    <property type="component" value="Linkage Group LG04"/>
</dbReference>
<name>A0ACC0BB92_CATRO</name>
<evidence type="ECO:0000313" key="1">
    <source>
        <dbReference type="EMBL" id="KAI5669915.1"/>
    </source>
</evidence>